<dbReference type="PRINTS" id="PR00959">
    <property type="entry name" value="MEVGALKINASE"/>
</dbReference>
<keyword evidence="2" id="KW-0808">Transferase</keyword>
<dbReference type="SUPFAM" id="SSF54211">
    <property type="entry name" value="Ribosomal protein S5 domain 2-like"/>
    <property type="match status" value="1"/>
</dbReference>
<dbReference type="InterPro" id="IPR006204">
    <property type="entry name" value="GHMP_kinase_N_dom"/>
</dbReference>
<evidence type="ECO:0000313" key="12">
    <source>
        <dbReference type="EMBL" id="KAK2190243.1"/>
    </source>
</evidence>
<dbReference type="InterPro" id="IPR020568">
    <property type="entry name" value="Ribosomal_Su5_D2-typ_SF"/>
</dbReference>
<dbReference type="InterPro" id="IPR014721">
    <property type="entry name" value="Ribsml_uS5_D2-typ_fold_subgr"/>
</dbReference>
<feature type="domain" description="GHMP kinase C-terminal" evidence="10">
    <location>
        <begin position="298"/>
        <end position="365"/>
    </location>
</feature>
<dbReference type="Pfam" id="PF00288">
    <property type="entry name" value="GHMP_kinases_N"/>
    <property type="match status" value="1"/>
</dbReference>
<accession>A0AAD9P8S7</accession>
<dbReference type="Pfam" id="PF10509">
    <property type="entry name" value="GalKase_gal_bdg"/>
    <property type="match status" value="1"/>
</dbReference>
<dbReference type="GO" id="GO:0006012">
    <property type="term" value="P:galactose metabolic process"/>
    <property type="evidence" value="ECO:0007669"/>
    <property type="project" value="InterPro"/>
</dbReference>
<organism evidence="12 13">
    <name type="scientific">Ridgeia piscesae</name>
    <name type="common">Tubeworm</name>
    <dbReference type="NCBI Taxonomy" id="27915"/>
    <lineage>
        <taxon>Eukaryota</taxon>
        <taxon>Metazoa</taxon>
        <taxon>Spiralia</taxon>
        <taxon>Lophotrochozoa</taxon>
        <taxon>Annelida</taxon>
        <taxon>Polychaeta</taxon>
        <taxon>Sedentaria</taxon>
        <taxon>Canalipalpata</taxon>
        <taxon>Sabellida</taxon>
        <taxon>Siboglinidae</taxon>
        <taxon>Ridgeia</taxon>
    </lineage>
</organism>
<dbReference type="GO" id="GO:0046872">
    <property type="term" value="F:metal ion binding"/>
    <property type="evidence" value="ECO:0007669"/>
    <property type="project" value="UniProtKB-KW"/>
</dbReference>
<evidence type="ECO:0000256" key="5">
    <source>
        <dbReference type="ARBA" id="ARBA00022777"/>
    </source>
</evidence>
<dbReference type="PIRSF" id="PIRSF000530">
    <property type="entry name" value="Galactokinase"/>
    <property type="match status" value="1"/>
</dbReference>
<evidence type="ECO:0000259" key="10">
    <source>
        <dbReference type="Pfam" id="PF08544"/>
    </source>
</evidence>
<feature type="domain" description="GHMP kinase N-terminal" evidence="9">
    <location>
        <begin position="111"/>
        <end position="197"/>
    </location>
</feature>
<dbReference type="FunFam" id="3.30.230.10:FF:000040">
    <property type="entry name" value="Galactokinase 1"/>
    <property type="match status" value="1"/>
</dbReference>
<protein>
    <recommendedName>
        <fullName evidence="14">Galactokinase</fullName>
    </recommendedName>
</protein>
<evidence type="ECO:0008006" key="14">
    <source>
        <dbReference type="Google" id="ProtNLM"/>
    </source>
</evidence>
<dbReference type="Gene3D" id="3.30.230.10">
    <property type="match status" value="1"/>
</dbReference>
<dbReference type="PANTHER" id="PTHR10457">
    <property type="entry name" value="MEVALONATE KINASE/GALACTOKINASE"/>
    <property type="match status" value="1"/>
</dbReference>
<dbReference type="PROSITE" id="PS00627">
    <property type="entry name" value="GHMP_KINASES_ATP"/>
    <property type="match status" value="1"/>
</dbReference>
<gene>
    <name evidence="12" type="ORF">NP493_85g02022</name>
</gene>
<dbReference type="PRINTS" id="PR00473">
    <property type="entry name" value="GALCTOKINASE"/>
</dbReference>
<evidence type="ECO:0000256" key="7">
    <source>
        <dbReference type="ARBA" id="ARBA00022842"/>
    </source>
</evidence>
<comment type="caution">
    <text evidence="12">The sequence shown here is derived from an EMBL/GenBank/DDBJ whole genome shotgun (WGS) entry which is preliminary data.</text>
</comment>
<evidence type="ECO:0000313" key="13">
    <source>
        <dbReference type="Proteomes" id="UP001209878"/>
    </source>
</evidence>
<comment type="similarity">
    <text evidence="1">Belongs to the GHMP kinase family. GalK subfamily.</text>
</comment>
<dbReference type="InterPro" id="IPR000705">
    <property type="entry name" value="Galactokinase"/>
</dbReference>
<keyword evidence="3" id="KW-0479">Metal-binding</keyword>
<dbReference type="Pfam" id="PF08544">
    <property type="entry name" value="GHMP_kinases_C"/>
    <property type="match status" value="1"/>
</dbReference>
<dbReference type="SUPFAM" id="SSF55060">
    <property type="entry name" value="GHMP Kinase, C-terminal domain"/>
    <property type="match status" value="1"/>
</dbReference>
<keyword evidence="8" id="KW-0119">Carbohydrate metabolism</keyword>
<keyword evidence="4" id="KW-0547">Nucleotide-binding</keyword>
<dbReference type="InterPro" id="IPR006206">
    <property type="entry name" value="Mevalonate/galactokinase"/>
</dbReference>
<name>A0AAD9P8S7_RIDPI</name>
<keyword evidence="6" id="KW-0067">ATP-binding</keyword>
<proteinExistence type="inferred from homology"/>
<evidence type="ECO:0000256" key="6">
    <source>
        <dbReference type="ARBA" id="ARBA00022840"/>
    </source>
</evidence>
<evidence type="ECO:0000259" key="11">
    <source>
        <dbReference type="Pfam" id="PF10509"/>
    </source>
</evidence>
<evidence type="ECO:0000256" key="8">
    <source>
        <dbReference type="ARBA" id="ARBA00023277"/>
    </source>
</evidence>
<keyword evidence="5" id="KW-0418">Kinase</keyword>
<dbReference type="FunFam" id="3.30.70.890:FF:000001">
    <property type="entry name" value="Galactokinase"/>
    <property type="match status" value="1"/>
</dbReference>
<dbReference type="InterPro" id="IPR019539">
    <property type="entry name" value="GalKase_N"/>
</dbReference>
<sequence>MAGEGADLSFPNVAELLQTAKNAFHKRFQCQPTHAACAPGRVNLIGEHTDYNDGFVLPMALPLMTLVVGNKTDTGICRVFTTSPVDGPSYVEFAINSSQEPLAPSKPAWANYVKGVVACYQGPQVSFDVVIVSSVPIGGGLSSSAALEVSTYTFLEAISPTTTPITDRQKALDCQKAEHTFAGMPCGIMDQFISVMAKREHALLIDCRSMEGQLVPLQDNKVAVLITNSNVKHELSSSEYPVRREQCEKAALALGKKKLRDVSMDQLEAAEASLEPVIFRRARHVIGEIRRCEDASLALENGDYSKFGKLMVQSHNSLRDDFEVSCGELDSLVESALEVQGVFGSRMTGGGFGGCTVTLVKAEVVPEVITHMKVGGYWQVLN</sequence>
<dbReference type="InterPro" id="IPR019741">
    <property type="entry name" value="Galactokinase_CS"/>
</dbReference>
<dbReference type="Gene3D" id="3.30.70.890">
    <property type="entry name" value="GHMP kinase, C-terminal domain"/>
    <property type="match status" value="1"/>
</dbReference>
<dbReference type="InterPro" id="IPR013750">
    <property type="entry name" value="GHMP_kinase_C_dom"/>
</dbReference>
<feature type="domain" description="Galactokinase N-terminal" evidence="11">
    <location>
        <begin position="23"/>
        <end position="70"/>
    </location>
</feature>
<dbReference type="EMBL" id="JAODUO010000085">
    <property type="protein sequence ID" value="KAK2190243.1"/>
    <property type="molecule type" value="Genomic_DNA"/>
</dbReference>
<dbReference type="PROSITE" id="PS00106">
    <property type="entry name" value="GALACTOKINASE"/>
    <property type="match status" value="1"/>
</dbReference>
<evidence type="ECO:0000256" key="1">
    <source>
        <dbReference type="ARBA" id="ARBA00006566"/>
    </source>
</evidence>
<dbReference type="InterPro" id="IPR006203">
    <property type="entry name" value="GHMP_knse_ATP-bd_CS"/>
</dbReference>
<dbReference type="Proteomes" id="UP001209878">
    <property type="component" value="Unassembled WGS sequence"/>
</dbReference>
<dbReference type="GO" id="GO:0004335">
    <property type="term" value="F:galactokinase activity"/>
    <property type="evidence" value="ECO:0007669"/>
    <property type="project" value="InterPro"/>
</dbReference>
<dbReference type="GO" id="GO:0005829">
    <property type="term" value="C:cytosol"/>
    <property type="evidence" value="ECO:0007669"/>
    <property type="project" value="TreeGrafter"/>
</dbReference>
<dbReference type="PANTHER" id="PTHR10457:SF7">
    <property type="entry name" value="GALACTOKINASE-RELATED"/>
    <property type="match status" value="1"/>
</dbReference>
<evidence type="ECO:0000259" key="9">
    <source>
        <dbReference type="Pfam" id="PF00288"/>
    </source>
</evidence>
<dbReference type="AlphaFoldDB" id="A0AAD9P8S7"/>
<keyword evidence="13" id="KW-1185">Reference proteome</keyword>
<keyword evidence="7" id="KW-0460">Magnesium</keyword>
<dbReference type="InterPro" id="IPR036554">
    <property type="entry name" value="GHMP_kinase_C_sf"/>
</dbReference>
<dbReference type="NCBIfam" id="TIGR00131">
    <property type="entry name" value="gal_kin"/>
    <property type="match status" value="1"/>
</dbReference>
<evidence type="ECO:0000256" key="3">
    <source>
        <dbReference type="ARBA" id="ARBA00022723"/>
    </source>
</evidence>
<evidence type="ECO:0000256" key="4">
    <source>
        <dbReference type="ARBA" id="ARBA00022741"/>
    </source>
</evidence>
<reference evidence="12" key="1">
    <citation type="journal article" date="2023" name="Mol. Biol. Evol.">
        <title>Third-Generation Sequencing Reveals the Adaptive Role of the Epigenome in Three Deep-Sea Polychaetes.</title>
        <authorList>
            <person name="Perez M."/>
            <person name="Aroh O."/>
            <person name="Sun Y."/>
            <person name="Lan Y."/>
            <person name="Juniper S.K."/>
            <person name="Young C.R."/>
            <person name="Angers B."/>
            <person name="Qian P.Y."/>
        </authorList>
    </citation>
    <scope>NUCLEOTIDE SEQUENCE</scope>
    <source>
        <strain evidence="12">R07B-5</strain>
    </source>
</reference>
<evidence type="ECO:0000256" key="2">
    <source>
        <dbReference type="ARBA" id="ARBA00022679"/>
    </source>
</evidence>
<dbReference type="GO" id="GO:0005524">
    <property type="term" value="F:ATP binding"/>
    <property type="evidence" value="ECO:0007669"/>
    <property type="project" value="UniProtKB-KW"/>
</dbReference>